<evidence type="ECO:0000256" key="5">
    <source>
        <dbReference type="ARBA" id="ARBA00022840"/>
    </source>
</evidence>
<dbReference type="InterPro" id="IPR027417">
    <property type="entry name" value="P-loop_NTPase"/>
</dbReference>
<organism evidence="9 10">
    <name type="scientific">Desulfovibrio ferrophilus</name>
    <dbReference type="NCBI Taxonomy" id="241368"/>
    <lineage>
        <taxon>Bacteria</taxon>
        <taxon>Pseudomonadati</taxon>
        <taxon>Thermodesulfobacteriota</taxon>
        <taxon>Desulfovibrionia</taxon>
        <taxon>Desulfovibrionales</taxon>
        <taxon>Desulfovibrionaceae</taxon>
        <taxon>Desulfovibrio</taxon>
    </lineage>
</organism>
<dbReference type="CDD" id="cd03228">
    <property type="entry name" value="ABCC_MRP_Like"/>
    <property type="match status" value="1"/>
</dbReference>
<dbReference type="PROSITE" id="PS50893">
    <property type="entry name" value="ABC_TRANSPORTER_2"/>
    <property type="match status" value="1"/>
</dbReference>
<dbReference type="EMBL" id="AP017378">
    <property type="protein sequence ID" value="BBD09839.1"/>
    <property type="molecule type" value="Genomic_DNA"/>
</dbReference>
<keyword evidence="10" id="KW-1185">Reference proteome</keyword>
<evidence type="ECO:0000313" key="10">
    <source>
        <dbReference type="Proteomes" id="UP000269883"/>
    </source>
</evidence>
<proteinExistence type="predicted"/>
<evidence type="ECO:0000313" key="9">
    <source>
        <dbReference type="EMBL" id="BBD09839.1"/>
    </source>
</evidence>
<gene>
    <name evidence="9" type="ORF">DFE_3113</name>
</gene>
<dbReference type="Gene3D" id="3.40.50.300">
    <property type="entry name" value="P-loop containing nucleotide triphosphate hydrolases"/>
    <property type="match status" value="1"/>
</dbReference>
<dbReference type="GO" id="GO:0005524">
    <property type="term" value="F:ATP binding"/>
    <property type="evidence" value="ECO:0007669"/>
    <property type="project" value="UniProtKB-KW"/>
</dbReference>
<evidence type="ECO:0000256" key="6">
    <source>
        <dbReference type="ARBA" id="ARBA00022967"/>
    </source>
</evidence>
<dbReference type="Proteomes" id="UP000269883">
    <property type="component" value="Chromosome"/>
</dbReference>
<accession>A0A2Z6B2U8</accession>
<dbReference type="AlphaFoldDB" id="A0A2Z6B2U8"/>
<dbReference type="RefSeq" id="WP_126380848.1">
    <property type="nucleotide sequence ID" value="NZ_AP017378.1"/>
</dbReference>
<evidence type="ECO:0000256" key="2">
    <source>
        <dbReference type="ARBA" id="ARBA00022475"/>
    </source>
</evidence>
<evidence type="ECO:0000256" key="4">
    <source>
        <dbReference type="ARBA" id="ARBA00022741"/>
    </source>
</evidence>
<dbReference type="InterPro" id="IPR003593">
    <property type="entry name" value="AAA+_ATPase"/>
</dbReference>
<dbReference type="InterPro" id="IPR017871">
    <property type="entry name" value="ABC_transporter-like_CS"/>
</dbReference>
<evidence type="ECO:0000256" key="7">
    <source>
        <dbReference type="ARBA" id="ARBA00023136"/>
    </source>
</evidence>
<keyword evidence="1" id="KW-0813">Transport</keyword>
<keyword evidence="7" id="KW-0472">Membrane</keyword>
<dbReference type="InterPro" id="IPR003439">
    <property type="entry name" value="ABC_transporter-like_ATP-bd"/>
</dbReference>
<sequence>MNVFDLSALDFTWPDGAPCLSGIDFIVTRGEFVLLKGPSGGGKSTLLRVLARLEQPASGGLLYQGKSLDYLPPEHYRREVCLIQQTPCIVSGSVRDNLLLPFSFRANRELNPPADDALRQGLDSLLLSGVLLDMAAKKLSVGQRQRLCLLRAMLLGPQVMLLDEPTSALDPESRRVVEDTAERLCAELGVTVLLVSHNEYAPRTVPFRTVNVAACRLEEEL</sequence>
<dbReference type="GO" id="GO:0016887">
    <property type="term" value="F:ATP hydrolysis activity"/>
    <property type="evidence" value="ECO:0007669"/>
    <property type="project" value="InterPro"/>
</dbReference>
<keyword evidence="6" id="KW-1278">Translocase</keyword>
<keyword evidence="5" id="KW-0067">ATP-binding</keyword>
<reference evidence="9 10" key="1">
    <citation type="journal article" date="2018" name="Sci. Adv.">
        <title>Multi-heme cytochromes provide a pathway for survival in energy-limited environments.</title>
        <authorList>
            <person name="Deng X."/>
            <person name="Dohmae N."/>
            <person name="Nealson K.H."/>
            <person name="Hashimoto K."/>
            <person name="Okamoto A."/>
        </authorList>
    </citation>
    <scope>NUCLEOTIDE SEQUENCE [LARGE SCALE GENOMIC DNA]</scope>
    <source>
        <strain evidence="9 10">IS5</strain>
    </source>
</reference>
<protein>
    <submittedName>
        <fullName evidence="9">ABC transporter related protein</fullName>
    </submittedName>
</protein>
<dbReference type="Pfam" id="PF00005">
    <property type="entry name" value="ABC_tran"/>
    <property type="match status" value="1"/>
</dbReference>
<name>A0A2Z6B2U8_9BACT</name>
<dbReference type="PROSITE" id="PS00211">
    <property type="entry name" value="ABC_TRANSPORTER_1"/>
    <property type="match status" value="1"/>
</dbReference>
<dbReference type="PANTHER" id="PTHR43423">
    <property type="entry name" value="ABC TRANSPORTER I FAMILY MEMBER 17"/>
    <property type="match status" value="1"/>
</dbReference>
<dbReference type="KEGG" id="dfl:DFE_3113"/>
<evidence type="ECO:0000256" key="3">
    <source>
        <dbReference type="ARBA" id="ARBA00022519"/>
    </source>
</evidence>
<keyword evidence="2" id="KW-1003">Cell membrane</keyword>
<keyword evidence="3" id="KW-0997">Cell inner membrane</keyword>
<keyword evidence="4" id="KW-0547">Nucleotide-binding</keyword>
<evidence type="ECO:0000256" key="1">
    <source>
        <dbReference type="ARBA" id="ARBA00022448"/>
    </source>
</evidence>
<dbReference type="PANTHER" id="PTHR43423:SF12">
    <property type="entry name" value="IRON EXPORT ATP-BINDING PROTEIN FETA-RELATED"/>
    <property type="match status" value="1"/>
</dbReference>
<dbReference type="SUPFAM" id="SSF52540">
    <property type="entry name" value="P-loop containing nucleoside triphosphate hydrolases"/>
    <property type="match status" value="1"/>
</dbReference>
<feature type="domain" description="ABC transporter" evidence="8">
    <location>
        <begin position="1"/>
        <end position="221"/>
    </location>
</feature>
<dbReference type="SMART" id="SM00382">
    <property type="entry name" value="AAA"/>
    <property type="match status" value="1"/>
</dbReference>
<evidence type="ECO:0000259" key="8">
    <source>
        <dbReference type="PROSITE" id="PS50893"/>
    </source>
</evidence>
<dbReference type="OrthoDB" id="9809450at2"/>